<protein>
    <submittedName>
        <fullName evidence="4">Fumarate hydratase</fullName>
    </submittedName>
</protein>
<dbReference type="Gene3D" id="3.20.130.10">
    <property type="entry name" value="Fe-S hydro-lyase, tartrate dehydratase beta-type, catalytic domain"/>
    <property type="match status" value="1"/>
</dbReference>
<dbReference type="Pfam" id="PF05683">
    <property type="entry name" value="Fumerase_C"/>
    <property type="match status" value="1"/>
</dbReference>
<organism evidence="4 5">
    <name type="scientific">candidate division MSBL1 archaeon SCGC-AAA259I07</name>
    <dbReference type="NCBI Taxonomy" id="1698266"/>
    <lineage>
        <taxon>Archaea</taxon>
        <taxon>Methanobacteriati</taxon>
        <taxon>Methanobacteriota</taxon>
        <taxon>candidate division MSBL1</taxon>
    </lineage>
</organism>
<sequence length="202" mass="22424">MKTLETPLDPEKVKELKVNDSFYVTGKIFTARDAAHEKLLEIHKEGKEPPFPLADYPCYHCGPVMKKENGEWKLVSAGPTTSIRMEIFEDEFMDKFGTKIFVGKGGMGEKTLKALQEHGGVYAQFTGGAGSLMAGSVKKVDDVFYLDELGIPEAIWLLNVEEFGPLVVTMDPHGSSLHEEISEKVSNNLDRIKKEISAETSK</sequence>
<keyword evidence="2" id="KW-0456">Lyase</keyword>
<dbReference type="NCBIfam" id="TIGR00723">
    <property type="entry name" value="ttdB_fumA_fumB"/>
    <property type="match status" value="1"/>
</dbReference>
<reference evidence="4 5" key="1">
    <citation type="journal article" date="2016" name="Sci. Rep.">
        <title>Metabolic traits of an uncultured archaeal lineage -MSBL1- from brine pools of the Red Sea.</title>
        <authorList>
            <person name="Mwirichia R."/>
            <person name="Alam I."/>
            <person name="Rashid M."/>
            <person name="Vinu M."/>
            <person name="Ba-Alawi W."/>
            <person name="Anthony Kamau A."/>
            <person name="Kamanda Ngugi D."/>
            <person name="Goker M."/>
            <person name="Klenk H.P."/>
            <person name="Bajic V."/>
            <person name="Stingl U."/>
        </authorList>
    </citation>
    <scope>NUCLEOTIDE SEQUENCE [LARGE SCALE GENOMIC DNA]</scope>
    <source>
        <strain evidence="4">SCGC-AAA259I07</strain>
    </source>
</reference>
<dbReference type="Proteomes" id="UP000070155">
    <property type="component" value="Unassembled WGS sequence"/>
</dbReference>
<dbReference type="PANTHER" id="PTHR43351">
    <property type="entry name" value="L(+)-TARTRATE DEHYDRATASE SUBUNIT BETA"/>
    <property type="match status" value="1"/>
</dbReference>
<gene>
    <name evidence="4" type="ORF">AKJ36_00900</name>
</gene>
<evidence type="ECO:0000313" key="5">
    <source>
        <dbReference type="Proteomes" id="UP000070155"/>
    </source>
</evidence>
<dbReference type="PATRIC" id="fig|1698266.3.peg.731"/>
<keyword evidence="5" id="KW-1185">Reference proteome</keyword>
<evidence type="ECO:0000256" key="2">
    <source>
        <dbReference type="ARBA" id="ARBA00023239"/>
    </source>
</evidence>
<comment type="caution">
    <text evidence="4">The sequence shown here is derived from an EMBL/GenBank/DDBJ whole genome shotgun (WGS) entry which is preliminary data.</text>
</comment>
<name>A0A133UM69_9EURY</name>
<dbReference type="InterPro" id="IPR004647">
    <property type="entry name" value="Fe-S_hydro-lyase_TtdB-typ_cat"/>
</dbReference>
<evidence type="ECO:0000313" key="4">
    <source>
        <dbReference type="EMBL" id="KXA95338.1"/>
    </source>
</evidence>
<dbReference type="AlphaFoldDB" id="A0A133UM69"/>
<feature type="domain" description="Fe-S hydro-lyase tartrate dehydratase beta-type catalytic" evidence="3">
    <location>
        <begin position="4"/>
        <end position="180"/>
    </location>
</feature>
<evidence type="ECO:0000256" key="1">
    <source>
        <dbReference type="ARBA" id="ARBA00008876"/>
    </source>
</evidence>
<accession>A0A133UM69</accession>
<proteinExistence type="inferred from homology"/>
<dbReference type="EMBL" id="LHXQ01000007">
    <property type="protein sequence ID" value="KXA95338.1"/>
    <property type="molecule type" value="Genomic_DNA"/>
</dbReference>
<dbReference type="SUPFAM" id="SSF117457">
    <property type="entry name" value="FumA C-terminal domain-like"/>
    <property type="match status" value="1"/>
</dbReference>
<dbReference type="GO" id="GO:0016836">
    <property type="term" value="F:hydro-lyase activity"/>
    <property type="evidence" value="ECO:0007669"/>
    <property type="project" value="InterPro"/>
</dbReference>
<dbReference type="PANTHER" id="PTHR43351:SF2">
    <property type="entry name" value="L(+)-TARTRATE DEHYDRATASE SUBUNIT BETA-RELATED"/>
    <property type="match status" value="1"/>
</dbReference>
<evidence type="ECO:0000259" key="3">
    <source>
        <dbReference type="Pfam" id="PF05683"/>
    </source>
</evidence>
<comment type="similarity">
    <text evidence="1">Belongs to the class-I fumarase family.</text>
</comment>
<dbReference type="InterPro" id="IPR036660">
    <property type="entry name" value="Fe-S_hydroAse_TtdB_cat_sf"/>
</dbReference>